<dbReference type="PANTHER" id="PTHR12677">
    <property type="entry name" value="GOLGI APPARATUS MEMBRANE PROTEIN TVP38-RELATED"/>
    <property type="match status" value="1"/>
</dbReference>
<evidence type="ECO:0000256" key="1">
    <source>
        <dbReference type="ARBA" id="ARBA00004651"/>
    </source>
</evidence>
<comment type="caution">
    <text evidence="8">The sequence shown here is derived from an EMBL/GenBank/DDBJ whole genome shotgun (WGS) entry which is preliminary data.</text>
</comment>
<evidence type="ECO:0000256" key="2">
    <source>
        <dbReference type="ARBA" id="ARBA00022475"/>
    </source>
</evidence>
<reference evidence="8" key="1">
    <citation type="submission" date="2020-10" db="EMBL/GenBank/DDBJ databases">
        <authorList>
            <person name="Gilroy R."/>
        </authorList>
    </citation>
    <scope>NUCLEOTIDE SEQUENCE</scope>
    <source>
        <strain evidence="8">CHK195-4489</strain>
    </source>
</reference>
<protein>
    <recommendedName>
        <fullName evidence="6">TVP38/TMEM64 family membrane protein</fullName>
    </recommendedName>
</protein>
<organism evidence="8 9">
    <name type="scientific">Candidatus Egerieisoma faecipullorum</name>
    <dbReference type="NCBI Taxonomy" id="2840963"/>
    <lineage>
        <taxon>Bacteria</taxon>
        <taxon>Bacillati</taxon>
        <taxon>Bacillota</taxon>
        <taxon>Clostridia</taxon>
        <taxon>Eubacteriales</taxon>
        <taxon>Clostridiaceae</taxon>
        <taxon>Clostridiaceae incertae sedis</taxon>
        <taxon>Candidatus Egerieisoma</taxon>
    </lineage>
</organism>
<keyword evidence="5 6" id="KW-0472">Membrane</keyword>
<sequence length="203" mass="22687">MLKFVSEPEKFRAWVDGHGIYGRLAFVGMMVLQVFIAIIPGEPLEIGAGYAFGMWEGTLLCMAGALIGSALVFLFVRRFGIKAVEVFFSREKIRSLRFLQNQKKLNLWVFIIFAIPGTPKDLLCYFVGLTEMRFANWMLIISVARIPSVITSTIGGNALGMKNYLFAIIVFAATMLLSAAGILIYRIICKRHEGKAHEHSSDD</sequence>
<comment type="similarity">
    <text evidence="6">Belongs to the TVP38/TMEM64 family.</text>
</comment>
<reference evidence="8" key="2">
    <citation type="journal article" date="2021" name="PeerJ">
        <title>Extensive microbial diversity within the chicken gut microbiome revealed by metagenomics and culture.</title>
        <authorList>
            <person name="Gilroy R."/>
            <person name="Ravi A."/>
            <person name="Getino M."/>
            <person name="Pursley I."/>
            <person name="Horton D.L."/>
            <person name="Alikhan N.F."/>
            <person name="Baker D."/>
            <person name="Gharbi K."/>
            <person name="Hall N."/>
            <person name="Watson M."/>
            <person name="Adriaenssens E.M."/>
            <person name="Foster-Nyarko E."/>
            <person name="Jarju S."/>
            <person name="Secka A."/>
            <person name="Antonio M."/>
            <person name="Oren A."/>
            <person name="Chaudhuri R.R."/>
            <person name="La Ragione R."/>
            <person name="Hildebrand F."/>
            <person name="Pallen M.J."/>
        </authorList>
    </citation>
    <scope>NUCLEOTIDE SEQUENCE</scope>
    <source>
        <strain evidence="8">CHK195-4489</strain>
    </source>
</reference>
<feature type="transmembrane region" description="Helical" evidence="6">
    <location>
        <begin position="52"/>
        <end position="76"/>
    </location>
</feature>
<evidence type="ECO:0000313" key="8">
    <source>
        <dbReference type="EMBL" id="HIU28709.1"/>
    </source>
</evidence>
<evidence type="ECO:0000256" key="4">
    <source>
        <dbReference type="ARBA" id="ARBA00022989"/>
    </source>
</evidence>
<feature type="transmembrane region" description="Helical" evidence="6">
    <location>
        <begin position="105"/>
        <end position="128"/>
    </location>
</feature>
<dbReference type="Pfam" id="PF09335">
    <property type="entry name" value="VTT_dom"/>
    <property type="match status" value="1"/>
</dbReference>
<dbReference type="AlphaFoldDB" id="A0A9D1I634"/>
<dbReference type="Proteomes" id="UP000824089">
    <property type="component" value="Unassembled WGS sequence"/>
</dbReference>
<dbReference type="EMBL" id="DVMM01000004">
    <property type="protein sequence ID" value="HIU28709.1"/>
    <property type="molecule type" value="Genomic_DNA"/>
</dbReference>
<dbReference type="GO" id="GO:0005886">
    <property type="term" value="C:plasma membrane"/>
    <property type="evidence" value="ECO:0007669"/>
    <property type="project" value="UniProtKB-SubCell"/>
</dbReference>
<keyword evidence="3 6" id="KW-0812">Transmembrane</keyword>
<feature type="transmembrane region" description="Helical" evidence="6">
    <location>
        <begin position="164"/>
        <end position="188"/>
    </location>
</feature>
<dbReference type="PANTHER" id="PTHR12677:SF59">
    <property type="entry name" value="GOLGI APPARATUS MEMBRANE PROTEIN TVP38-RELATED"/>
    <property type="match status" value="1"/>
</dbReference>
<evidence type="ECO:0000256" key="5">
    <source>
        <dbReference type="ARBA" id="ARBA00023136"/>
    </source>
</evidence>
<name>A0A9D1I634_9CLOT</name>
<keyword evidence="4 6" id="KW-1133">Transmembrane helix</keyword>
<keyword evidence="2 6" id="KW-1003">Cell membrane</keyword>
<feature type="transmembrane region" description="Helical" evidence="6">
    <location>
        <begin position="20"/>
        <end position="40"/>
    </location>
</feature>
<dbReference type="InterPro" id="IPR015414">
    <property type="entry name" value="TMEM64"/>
</dbReference>
<comment type="caution">
    <text evidence="6">Lacks conserved residue(s) required for the propagation of feature annotation.</text>
</comment>
<gene>
    <name evidence="8" type="ORF">IAD50_00250</name>
</gene>
<evidence type="ECO:0000313" key="9">
    <source>
        <dbReference type="Proteomes" id="UP000824089"/>
    </source>
</evidence>
<evidence type="ECO:0000256" key="6">
    <source>
        <dbReference type="RuleBase" id="RU366058"/>
    </source>
</evidence>
<comment type="subcellular location">
    <subcellularLocation>
        <location evidence="1 6">Cell membrane</location>
        <topology evidence="1 6">Multi-pass membrane protein</topology>
    </subcellularLocation>
</comment>
<feature type="domain" description="VTT" evidence="7">
    <location>
        <begin position="39"/>
        <end position="154"/>
    </location>
</feature>
<proteinExistence type="inferred from homology"/>
<evidence type="ECO:0000259" key="7">
    <source>
        <dbReference type="Pfam" id="PF09335"/>
    </source>
</evidence>
<evidence type="ECO:0000256" key="3">
    <source>
        <dbReference type="ARBA" id="ARBA00022692"/>
    </source>
</evidence>
<accession>A0A9D1I634</accession>
<dbReference type="InterPro" id="IPR032816">
    <property type="entry name" value="VTT_dom"/>
</dbReference>